<keyword evidence="4" id="KW-0812">Transmembrane</keyword>
<evidence type="ECO:0000256" key="1">
    <source>
        <dbReference type="ARBA" id="ARBA00004141"/>
    </source>
</evidence>
<evidence type="ECO:0000256" key="4">
    <source>
        <dbReference type="SAM" id="Phobius"/>
    </source>
</evidence>
<evidence type="ECO:0000256" key="2">
    <source>
        <dbReference type="ARBA" id="ARBA00006727"/>
    </source>
</evidence>
<feature type="region of interest" description="Disordered" evidence="3">
    <location>
        <begin position="22"/>
        <end position="49"/>
    </location>
</feature>
<accession>A0A0J0XMT7</accession>
<feature type="transmembrane region" description="Helical" evidence="4">
    <location>
        <begin position="346"/>
        <end position="367"/>
    </location>
</feature>
<dbReference type="PANTHER" id="PTHR11360">
    <property type="entry name" value="MONOCARBOXYLATE TRANSPORTER"/>
    <property type="match status" value="1"/>
</dbReference>
<evidence type="ECO:0000313" key="6">
    <source>
        <dbReference type="Proteomes" id="UP000053611"/>
    </source>
</evidence>
<dbReference type="Pfam" id="PF07690">
    <property type="entry name" value="MFS_1"/>
    <property type="match status" value="1"/>
</dbReference>
<feature type="transmembrane region" description="Helical" evidence="4">
    <location>
        <begin position="151"/>
        <end position="171"/>
    </location>
</feature>
<evidence type="ECO:0000313" key="5">
    <source>
        <dbReference type="EMBL" id="KLT42403.1"/>
    </source>
</evidence>
<dbReference type="GO" id="GO:0022857">
    <property type="term" value="F:transmembrane transporter activity"/>
    <property type="evidence" value="ECO:0007669"/>
    <property type="project" value="InterPro"/>
</dbReference>
<dbReference type="EMBL" id="KQ087206">
    <property type="protein sequence ID" value="KLT42403.1"/>
    <property type="molecule type" value="Genomic_DNA"/>
</dbReference>
<feature type="transmembrane region" description="Helical" evidence="4">
    <location>
        <begin position="215"/>
        <end position="235"/>
    </location>
</feature>
<dbReference type="GeneID" id="28983791"/>
<sequence>MLLSSVLPIAATTPAPLTLAMSAGPDEKSVPSEGTPSLIPTETSAPSDPPDGGLQAWLCIAGCFLMQFVQFGLINTFGVFQDYYEKTILSTTSPDTIAWIGGIQQFLLFFGGLVVGRWFDAHGAHILIVPGAIIIVLSLMFVSLSTKLYQLMLAQGVLFGIGSALIFHPTIAVPGHWFRRRRALAMAIVGASSGLGGTVWPIAFNELIGRVGFAWALRTAGFIALALFAVGCALVRTRLPRKAPTTWRKVFLPFREVPFILLTASVSAVFWGLYSPFFYVSGRASQLGASSSLAFYCVSFINAASTVGRMLAAVGDHWGAFNVLITAASGMAVVCLAFWIPLHTVAQVIACASTYGLFVGMYIAIIPACIATTGPAHEIGLRVGILWAVAAGFSLTGPPINGAFVNRYTTDGIVGDAGYRAVGIFTGIVCLVGAMCAIGSKFRVSGRVGGIL</sequence>
<keyword evidence="4" id="KW-1133">Transmembrane helix</keyword>
<feature type="transmembrane region" description="Helical" evidence="4">
    <location>
        <begin position="379"/>
        <end position="397"/>
    </location>
</feature>
<feature type="transmembrane region" description="Helical" evidence="4">
    <location>
        <begin position="183"/>
        <end position="203"/>
    </location>
</feature>
<reference evidence="5 6" key="1">
    <citation type="submission" date="2015-03" db="EMBL/GenBank/DDBJ databases">
        <title>Genomics and transcriptomics of the oil-accumulating basidiomycete yeast T. oleaginosus allow insights into substrate utilization and the diverse evolutionary trajectories of mating systems in fungi.</title>
        <authorList>
            <consortium name="DOE Joint Genome Institute"/>
            <person name="Kourist R."/>
            <person name="Kracht O."/>
            <person name="Bracharz F."/>
            <person name="Lipzen A."/>
            <person name="Nolan M."/>
            <person name="Ohm R."/>
            <person name="Grigoriev I."/>
            <person name="Sun S."/>
            <person name="Heitman J."/>
            <person name="Bruck T."/>
            <person name="Nowrousian M."/>
        </authorList>
    </citation>
    <scope>NUCLEOTIDE SEQUENCE [LARGE SCALE GENOMIC DNA]</scope>
    <source>
        <strain evidence="5 6">IBC0246</strain>
    </source>
</reference>
<dbReference type="OrthoDB" id="6499973at2759"/>
<keyword evidence="6" id="KW-1185">Reference proteome</keyword>
<dbReference type="PANTHER" id="PTHR11360:SF177">
    <property type="entry name" value="RIBOFLAVIN TRANSPORTER MCH5"/>
    <property type="match status" value="1"/>
</dbReference>
<feature type="transmembrane region" description="Helical" evidence="4">
    <location>
        <begin position="126"/>
        <end position="145"/>
    </location>
</feature>
<gene>
    <name evidence="5" type="ORF">CC85DRAFT_285634</name>
</gene>
<proteinExistence type="inferred from homology"/>
<comment type="subcellular location">
    <subcellularLocation>
        <location evidence="1">Membrane</location>
        <topology evidence="1">Multi-pass membrane protein</topology>
    </subcellularLocation>
</comment>
<feature type="transmembrane region" description="Helical" evidence="4">
    <location>
        <begin position="293"/>
        <end position="312"/>
    </location>
</feature>
<feature type="transmembrane region" description="Helical" evidence="4">
    <location>
        <begin position="417"/>
        <end position="438"/>
    </location>
</feature>
<dbReference type="Proteomes" id="UP000053611">
    <property type="component" value="Unassembled WGS sequence"/>
</dbReference>
<evidence type="ECO:0000256" key="3">
    <source>
        <dbReference type="SAM" id="MobiDB-lite"/>
    </source>
</evidence>
<keyword evidence="4" id="KW-0472">Membrane</keyword>
<name>A0A0J0XMT7_9TREE</name>
<dbReference type="GO" id="GO:0016020">
    <property type="term" value="C:membrane"/>
    <property type="evidence" value="ECO:0007669"/>
    <property type="project" value="UniProtKB-SubCell"/>
</dbReference>
<protein>
    <submittedName>
        <fullName evidence="5">Transporter</fullName>
    </submittedName>
</protein>
<feature type="transmembrane region" description="Helical" evidence="4">
    <location>
        <begin position="319"/>
        <end position="340"/>
    </location>
</feature>
<dbReference type="InterPro" id="IPR011701">
    <property type="entry name" value="MFS"/>
</dbReference>
<feature type="compositionally biased region" description="Polar residues" evidence="3">
    <location>
        <begin position="32"/>
        <end position="46"/>
    </location>
</feature>
<dbReference type="InterPro" id="IPR036259">
    <property type="entry name" value="MFS_trans_sf"/>
</dbReference>
<dbReference type="RefSeq" id="XP_018278894.1">
    <property type="nucleotide sequence ID" value="XM_018423188.1"/>
</dbReference>
<comment type="similarity">
    <text evidence="2">Belongs to the major facilitator superfamily. Monocarboxylate porter (TC 2.A.1.13) family.</text>
</comment>
<dbReference type="Gene3D" id="1.20.1250.20">
    <property type="entry name" value="MFS general substrate transporter like domains"/>
    <property type="match status" value="2"/>
</dbReference>
<dbReference type="InterPro" id="IPR050327">
    <property type="entry name" value="Proton-linked_MCT"/>
</dbReference>
<organism evidence="5 6">
    <name type="scientific">Cutaneotrichosporon oleaginosum</name>
    <dbReference type="NCBI Taxonomy" id="879819"/>
    <lineage>
        <taxon>Eukaryota</taxon>
        <taxon>Fungi</taxon>
        <taxon>Dikarya</taxon>
        <taxon>Basidiomycota</taxon>
        <taxon>Agaricomycotina</taxon>
        <taxon>Tremellomycetes</taxon>
        <taxon>Trichosporonales</taxon>
        <taxon>Trichosporonaceae</taxon>
        <taxon>Cutaneotrichosporon</taxon>
    </lineage>
</organism>
<dbReference type="AlphaFoldDB" id="A0A0J0XMT7"/>
<feature type="transmembrane region" description="Helical" evidence="4">
    <location>
        <begin position="256"/>
        <end position="273"/>
    </location>
</feature>
<feature type="transmembrane region" description="Helical" evidence="4">
    <location>
        <begin position="97"/>
        <end position="119"/>
    </location>
</feature>
<dbReference type="SUPFAM" id="SSF103473">
    <property type="entry name" value="MFS general substrate transporter"/>
    <property type="match status" value="1"/>
</dbReference>